<gene>
    <name evidence="2" type="ORF">FZEAL_2788</name>
</gene>
<dbReference type="AlphaFoldDB" id="A0A8H4UQJ0"/>
<protein>
    <submittedName>
        <fullName evidence="2">Uncharacterized protein</fullName>
    </submittedName>
</protein>
<proteinExistence type="predicted"/>
<dbReference type="EMBL" id="JABEYC010000171">
    <property type="protein sequence ID" value="KAF4981394.1"/>
    <property type="molecule type" value="Genomic_DNA"/>
</dbReference>
<accession>A0A8H4UQJ0</accession>
<organism evidence="2 3">
    <name type="scientific">Fusarium zealandicum</name>
    <dbReference type="NCBI Taxonomy" id="1053134"/>
    <lineage>
        <taxon>Eukaryota</taxon>
        <taxon>Fungi</taxon>
        <taxon>Dikarya</taxon>
        <taxon>Ascomycota</taxon>
        <taxon>Pezizomycotina</taxon>
        <taxon>Sordariomycetes</taxon>
        <taxon>Hypocreomycetidae</taxon>
        <taxon>Hypocreales</taxon>
        <taxon>Nectriaceae</taxon>
        <taxon>Fusarium</taxon>
        <taxon>Fusarium staphyleae species complex</taxon>
    </lineage>
</organism>
<evidence type="ECO:0000256" key="1">
    <source>
        <dbReference type="SAM" id="MobiDB-lite"/>
    </source>
</evidence>
<feature type="compositionally biased region" description="Pro residues" evidence="1">
    <location>
        <begin position="40"/>
        <end position="50"/>
    </location>
</feature>
<reference evidence="2" key="2">
    <citation type="submission" date="2020-05" db="EMBL/GenBank/DDBJ databases">
        <authorList>
            <person name="Kim H.-S."/>
            <person name="Proctor R.H."/>
            <person name="Brown D.W."/>
        </authorList>
    </citation>
    <scope>NUCLEOTIDE SEQUENCE</scope>
    <source>
        <strain evidence="2">NRRL 22465</strain>
    </source>
</reference>
<name>A0A8H4UQJ0_9HYPO</name>
<reference evidence="2" key="1">
    <citation type="journal article" date="2020" name="BMC Genomics">
        <title>Correction to: Identification and distribution of gene clusters required for synthesis of sphingolipid metabolism inhibitors in diverse species of the filamentous fungus Fusarium.</title>
        <authorList>
            <person name="Kim H.S."/>
            <person name="Lohmar J.M."/>
            <person name="Busman M."/>
            <person name="Brown D.W."/>
            <person name="Naumann T.A."/>
            <person name="Divon H.H."/>
            <person name="Lysoe E."/>
            <person name="Uhlig S."/>
            <person name="Proctor R.H."/>
        </authorList>
    </citation>
    <scope>NUCLEOTIDE SEQUENCE</scope>
    <source>
        <strain evidence="2">NRRL 22465</strain>
    </source>
</reference>
<evidence type="ECO:0000313" key="2">
    <source>
        <dbReference type="EMBL" id="KAF4981394.1"/>
    </source>
</evidence>
<evidence type="ECO:0000313" key="3">
    <source>
        <dbReference type="Proteomes" id="UP000635477"/>
    </source>
</evidence>
<feature type="region of interest" description="Disordered" evidence="1">
    <location>
        <begin position="14"/>
        <end position="67"/>
    </location>
</feature>
<keyword evidence="3" id="KW-1185">Reference proteome</keyword>
<sequence>MPECVQVLTVIGSKAANSQQPAPESDVAKKDKGIVLGSPQPEPQAEPLPEPAEQASKEMAAEIRGSRTPLSRDLVYCEAWGPVRGRGEVTNTNMLP</sequence>
<dbReference type="Proteomes" id="UP000635477">
    <property type="component" value="Unassembled WGS sequence"/>
</dbReference>
<comment type="caution">
    <text evidence="2">The sequence shown here is derived from an EMBL/GenBank/DDBJ whole genome shotgun (WGS) entry which is preliminary data.</text>
</comment>
<feature type="compositionally biased region" description="Basic and acidic residues" evidence="1">
    <location>
        <begin position="55"/>
        <end position="65"/>
    </location>
</feature>